<protein>
    <submittedName>
        <fullName evidence="1">Uncharacterized protein</fullName>
    </submittedName>
</protein>
<organism evidence="1 2">
    <name type="scientific">Plakobranchus ocellatus</name>
    <dbReference type="NCBI Taxonomy" id="259542"/>
    <lineage>
        <taxon>Eukaryota</taxon>
        <taxon>Metazoa</taxon>
        <taxon>Spiralia</taxon>
        <taxon>Lophotrochozoa</taxon>
        <taxon>Mollusca</taxon>
        <taxon>Gastropoda</taxon>
        <taxon>Heterobranchia</taxon>
        <taxon>Euthyneura</taxon>
        <taxon>Panpulmonata</taxon>
        <taxon>Sacoglossa</taxon>
        <taxon>Placobranchoidea</taxon>
        <taxon>Plakobranchidae</taxon>
        <taxon>Plakobranchus</taxon>
    </lineage>
</organism>
<evidence type="ECO:0000313" key="1">
    <source>
        <dbReference type="EMBL" id="GFO40457.1"/>
    </source>
</evidence>
<dbReference type="EMBL" id="BLXT01007613">
    <property type="protein sequence ID" value="GFO40457.1"/>
    <property type="molecule type" value="Genomic_DNA"/>
</dbReference>
<evidence type="ECO:0000313" key="2">
    <source>
        <dbReference type="Proteomes" id="UP000735302"/>
    </source>
</evidence>
<name>A0AAV4D892_9GAST</name>
<comment type="caution">
    <text evidence="1">The sequence shown here is derived from an EMBL/GenBank/DDBJ whole genome shotgun (WGS) entry which is preliminary data.</text>
</comment>
<gene>
    <name evidence="1" type="ORF">PoB_006696200</name>
</gene>
<dbReference type="Proteomes" id="UP000735302">
    <property type="component" value="Unassembled WGS sequence"/>
</dbReference>
<proteinExistence type="predicted"/>
<keyword evidence="2" id="KW-1185">Reference proteome</keyword>
<dbReference type="AlphaFoldDB" id="A0AAV4D892"/>
<reference evidence="1 2" key="1">
    <citation type="journal article" date="2021" name="Elife">
        <title>Chloroplast acquisition without the gene transfer in kleptoplastic sea slugs, Plakobranchus ocellatus.</title>
        <authorList>
            <person name="Maeda T."/>
            <person name="Takahashi S."/>
            <person name="Yoshida T."/>
            <person name="Shimamura S."/>
            <person name="Takaki Y."/>
            <person name="Nagai Y."/>
            <person name="Toyoda A."/>
            <person name="Suzuki Y."/>
            <person name="Arimoto A."/>
            <person name="Ishii H."/>
            <person name="Satoh N."/>
            <person name="Nishiyama T."/>
            <person name="Hasebe M."/>
            <person name="Maruyama T."/>
            <person name="Minagawa J."/>
            <person name="Obokata J."/>
            <person name="Shigenobu S."/>
        </authorList>
    </citation>
    <scope>NUCLEOTIDE SEQUENCE [LARGE SCALE GENOMIC DNA]</scope>
</reference>
<accession>A0AAV4D892</accession>
<sequence>MKSACFGKNQSTLYQTVIVSVCRIGEGHLVDHSVMVLAALRSLISAALGISMINSSDHGKEEAVERQRLGFEPGSKGSLFLARYRSPQTRSSEAAAVIFVPEVEM</sequence>